<dbReference type="PANTHER" id="PTHR43229:SF2">
    <property type="entry name" value="NODULATION PROTEIN J"/>
    <property type="match status" value="1"/>
</dbReference>
<feature type="transmembrane region" description="Helical" evidence="6">
    <location>
        <begin position="51"/>
        <end position="69"/>
    </location>
</feature>
<comment type="subcellular location">
    <subcellularLocation>
        <location evidence="1">Membrane</location>
        <topology evidence="1">Multi-pass membrane protein</topology>
    </subcellularLocation>
</comment>
<keyword evidence="4 6" id="KW-0472">Membrane</keyword>
<feature type="compositionally biased region" description="Basic and acidic residues" evidence="5">
    <location>
        <begin position="1"/>
        <end position="10"/>
    </location>
</feature>
<evidence type="ECO:0000256" key="2">
    <source>
        <dbReference type="ARBA" id="ARBA00022692"/>
    </source>
</evidence>
<feature type="transmembrane region" description="Helical" evidence="6">
    <location>
        <begin position="81"/>
        <end position="105"/>
    </location>
</feature>
<gene>
    <name evidence="8" type="ORF">GCM10020260_11730</name>
</gene>
<dbReference type="InterPro" id="IPR013525">
    <property type="entry name" value="ABC2_TM"/>
</dbReference>
<evidence type="ECO:0000313" key="9">
    <source>
        <dbReference type="Proteomes" id="UP001501736"/>
    </source>
</evidence>
<keyword evidence="3 6" id="KW-1133">Transmembrane helix</keyword>
<feature type="transmembrane region" description="Helical" evidence="6">
    <location>
        <begin position="242"/>
        <end position="263"/>
    </location>
</feature>
<evidence type="ECO:0000256" key="3">
    <source>
        <dbReference type="ARBA" id="ARBA00022989"/>
    </source>
</evidence>
<evidence type="ECO:0000313" key="8">
    <source>
        <dbReference type="EMBL" id="GAA3283268.1"/>
    </source>
</evidence>
<feature type="domain" description="ABC-2 type transporter transmembrane" evidence="7">
    <location>
        <begin position="40"/>
        <end position="214"/>
    </location>
</feature>
<evidence type="ECO:0000256" key="1">
    <source>
        <dbReference type="ARBA" id="ARBA00004141"/>
    </source>
</evidence>
<comment type="caution">
    <text evidence="8">The sequence shown here is derived from an EMBL/GenBank/DDBJ whole genome shotgun (WGS) entry which is preliminary data.</text>
</comment>
<sequence>MTEHSRHDRAPSTSAGPRALPPRALPAPAGARIVSHGLYETRNVLRNGEQLLVSLILPLLVLVGAHRLESVAGGAVPGIDTLAPGVLALAVMASAFTGQGIATGFERQYGVLAHLATTPLGPLGLILGKALAVLVVVVLQVLVIGTAGLMLGWHPAAAALIWGPLVLLLGGTAFTALGLLLAGTVRAEATLALTNVLWVVLGAAGGAVVPLDHTGSGALLLLLPSAALGESLRAAADGTLDAVPILVLAGWATLASLAARRWFKWR</sequence>
<accession>A0ABP6RFU0</accession>
<dbReference type="InterPro" id="IPR051784">
    <property type="entry name" value="Nod_factor_ABC_transporter"/>
</dbReference>
<protein>
    <submittedName>
        <fullName evidence="8">ABC transporter permease</fullName>
    </submittedName>
</protein>
<evidence type="ECO:0000256" key="5">
    <source>
        <dbReference type="SAM" id="MobiDB-lite"/>
    </source>
</evidence>
<feature type="transmembrane region" description="Helical" evidence="6">
    <location>
        <begin position="159"/>
        <end position="182"/>
    </location>
</feature>
<dbReference type="Proteomes" id="UP001501736">
    <property type="component" value="Unassembled WGS sequence"/>
</dbReference>
<evidence type="ECO:0000259" key="7">
    <source>
        <dbReference type="Pfam" id="PF01061"/>
    </source>
</evidence>
<proteinExistence type="predicted"/>
<evidence type="ECO:0000256" key="4">
    <source>
        <dbReference type="ARBA" id="ARBA00023136"/>
    </source>
</evidence>
<feature type="region of interest" description="Disordered" evidence="5">
    <location>
        <begin position="1"/>
        <end position="24"/>
    </location>
</feature>
<keyword evidence="9" id="KW-1185">Reference proteome</keyword>
<organism evidence="8 9">
    <name type="scientific">Nesterenkonia halobia</name>
    <dbReference type="NCBI Taxonomy" id="37922"/>
    <lineage>
        <taxon>Bacteria</taxon>
        <taxon>Bacillati</taxon>
        <taxon>Actinomycetota</taxon>
        <taxon>Actinomycetes</taxon>
        <taxon>Micrococcales</taxon>
        <taxon>Micrococcaceae</taxon>
        <taxon>Nesterenkonia</taxon>
    </lineage>
</organism>
<name>A0ABP6RFU0_9MICC</name>
<feature type="transmembrane region" description="Helical" evidence="6">
    <location>
        <begin position="126"/>
        <end position="153"/>
    </location>
</feature>
<dbReference type="Pfam" id="PF01061">
    <property type="entry name" value="ABC2_membrane"/>
    <property type="match status" value="1"/>
</dbReference>
<evidence type="ECO:0000256" key="6">
    <source>
        <dbReference type="SAM" id="Phobius"/>
    </source>
</evidence>
<dbReference type="RefSeq" id="WP_344719195.1">
    <property type="nucleotide sequence ID" value="NZ_BAAAYG010000004.1"/>
</dbReference>
<reference evidence="9" key="1">
    <citation type="journal article" date="2019" name="Int. J. Syst. Evol. Microbiol.">
        <title>The Global Catalogue of Microorganisms (GCM) 10K type strain sequencing project: providing services to taxonomists for standard genome sequencing and annotation.</title>
        <authorList>
            <consortium name="The Broad Institute Genomics Platform"/>
            <consortium name="The Broad Institute Genome Sequencing Center for Infectious Disease"/>
            <person name="Wu L."/>
            <person name="Ma J."/>
        </authorList>
    </citation>
    <scope>NUCLEOTIDE SEQUENCE [LARGE SCALE GENOMIC DNA]</scope>
    <source>
        <strain evidence="9">JCM 11483</strain>
    </source>
</reference>
<feature type="transmembrane region" description="Helical" evidence="6">
    <location>
        <begin position="189"/>
        <end position="211"/>
    </location>
</feature>
<dbReference type="EMBL" id="BAAAYG010000004">
    <property type="protein sequence ID" value="GAA3283268.1"/>
    <property type="molecule type" value="Genomic_DNA"/>
</dbReference>
<dbReference type="PANTHER" id="PTHR43229">
    <property type="entry name" value="NODULATION PROTEIN J"/>
    <property type="match status" value="1"/>
</dbReference>
<keyword evidence="2 6" id="KW-0812">Transmembrane</keyword>